<protein>
    <recommendedName>
        <fullName evidence="3">Anti-adapter protein IraP</fullName>
    </recommendedName>
</protein>
<keyword evidence="2" id="KW-1185">Reference proteome</keyword>
<comment type="caution">
    <text evidence="1">The sequence shown here is derived from an EMBL/GenBank/DDBJ whole genome shotgun (WGS) entry which is preliminary data.</text>
</comment>
<accession>A0ABQ4SJ64</accession>
<proteinExistence type="predicted"/>
<gene>
    <name evidence="1" type="ORF">GMJLKIPL_5123</name>
</gene>
<evidence type="ECO:0000313" key="1">
    <source>
        <dbReference type="EMBL" id="GJE03172.1"/>
    </source>
</evidence>
<evidence type="ECO:0008006" key="3">
    <source>
        <dbReference type="Google" id="ProtNLM"/>
    </source>
</evidence>
<name>A0ABQ4SJ64_9HYPH</name>
<dbReference type="RefSeq" id="WP_238240568.1">
    <property type="nucleotide sequence ID" value="NZ_BPQQ01000069.1"/>
</dbReference>
<sequence>MQILELQDRLRALEALTTQLVRTLQKAKLLDGEQVDLLLDTVEELMTGQAGAAFAAQQLAEAASTGPVIWEEPADAHVRSAFRHMLYEHGVRHDA</sequence>
<dbReference type="EMBL" id="BPQQ01000069">
    <property type="protein sequence ID" value="GJE03172.1"/>
    <property type="molecule type" value="Genomic_DNA"/>
</dbReference>
<organism evidence="1 2">
    <name type="scientific">Methylobacterium isbiliense</name>
    <dbReference type="NCBI Taxonomy" id="315478"/>
    <lineage>
        <taxon>Bacteria</taxon>
        <taxon>Pseudomonadati</taxon>
        <taxon>Pseudomonadota</taxon>
        <taxon>Alphaproteobacteria</taxon>
        <taxon>Hyphomicrobiales</taxon>
        <taxon>Methylobacteriaceae</taxon>
        <taxon>Methylobacterium</taxon>
    </lineage>
</organism>
<reference evidence="1" key="2">
    <citation type="submission" date="2021-08" db="EMBL/GenBank/DDBJ databases">
        <authorList>
            <person name="Tani A."/>
            <person name="Ola A."/>
            <person name="Ogura Y."/>
            <person name="Katsura K."/>
            <person name="Hayashi T."/>
        </authorList>
    </citation>
    <scope>NUCLEOTIDE SEQUENCE</scope>
    <source>
        <strain evidence="1">DSM 17168</strain>
    </source>
</reference>
<reference evidence="1" key="1">
    <citation type="journal article" date="2021" name="Front. Microbiol.">
        <title>Comprehensive Comparative Genomics and Phenotyping of Methylobacterium Species.</title>
        <authorList>
            <person name="Alessa O."/>
            <person name="Ogura Y."/>
            <person name="Fujitani Y."/>
            <person name="Takami H."/>
            <person name="Hayashi T."/>
            <person name="Sahin N."/>
            <person name="Tani A."/>
        </authorList>
    </citation>
    <scope>NUCLEOTIDE SEQUENCE</scope>
    <source>
        <strain evidence="1">DSM 17168</strain>
    </source>
</reference>
<dbReference type="Proteomes" id="UP001055153">
    <property type="component" value="Unassembled WGS sequence"/>
</dbReference>
<evidence type="ECO:0000313" key="2">
    <source>
        <dbReference type="Proteomes" id="UP001055153"/>
    </source>
</evidence>